<dbReference type="CDD" id="cd06170">
    <property type="entry name" value="LuxR_C_like"/>
    <property type="match status" value="1"/>
</dbReference>
<dbReference type="PROSITE" id="PS50043">
    <property type="entry name" value="HTH_LUXR_2"/>
    <property type="match status" value="1"/>
</dbReference>
<dbReference type="Pfam" id="PF00072">
    <property type="entry name" value="Response_reg"/>
    <property type="match status" value="1"/>
</dbReference>
<evidence type="ECO:0000259" key="5">
    <source>
        <dbReference type="PROSITE" id="PS50110"/>
    </source>
</evidence>
<feature type="modified residue" description="4-aspartylphosphate" evidence="3">
    <location>
        <position position="57"/>
    </location>
</feature>
<dbReference type="PANTHER" id="PTHR43214:SF43">
    <property type="entry name" value="TWO-COMPONENT RESPONSE REGULATOR"/>
    <property type="match status" value="1"/>
</dbReference>
<evidence type="ECO:0000259" key="4">
    <source>
        <dbReference type="PROSITE" id="PS50043"/>
    </source>
</evidence>
<dbReference type="SUPFAM" id="SSF52172">
    <property type="entry name" value="CheY-like"/>
    <property type="match status" value="1"/>
</dbReference>
<dbReference type="CDD" id="cd17535">
    <property type="entry name" value="REC_NarL-like"/>
    <property type="match status" value="1"/>
</dbReference>
<dbReference type="Gene3D" id="3.40.50.2300">
    <property type="match status" value="1"/>
</dbReference>
<dbReference type="GO" id="GO:0003677">
    <property type="term" value="F:DNA binding"/>
    <property type="evidence" value="ECO:0007669"/>
    <property type="project" value="UniProtKB-KW"/>
</dbReference>
<keyword evidence="2" id="KW-0238">DNA-binding</keyword>
<dbReference type="PANTHER" id="PTHR43214">
    <property type="entry name" value="TWO-COMPONENT RESPONSE REGULATOR"/>
    <property type="match status" value="1"/>
</dbReference>
<dbReference type="Proteomes" id="UP000293162">
    <property type="component" value="Unassembled WGS sequence"/>
</dbReference>
<dbReference type="InterPro" id="IPR039420">
    <property type="entry name" value="WalR-like"/>
</dbReference>
<dbReference type="PRINTS" id="PR00038">
    <property type="entry name" value="HTHLUXR"/>
</dbReference>
<evidence type="ECO:0000256" key="2">
    <source>
        <dbReference type="ARBA" id="ARBA00023125"/>
    </source>
</evidence>
<accession>A0A4Q5M422</accession>
<organism evidence="6 7">
    <name type="scientific">Emticicia agri</name>
    <dbReference type="NCBI Taxonomy" id="2492393"/>
    <lineage>
        <taxon>Bacteria</taxon>
        <taxon>Pseudomonadati</taxon>
        <taxon>Bacteroidota</taxon>
        <taxon>Cytophagia</taxon>
        <taxon>Cytophagales</taxon>
        <taxon>Leadbetterellaceae</taxon>
        <taxon>Emticicia</taxon>
    </lineage>
</organism>
<dbReference type="InterPro" id="IPR011006">
    <property type="entry name" value="CheY-like_superfamily"/>
</dbReference>
<dbReference type="GO" id="GO:0006355">
    <property type="term" value="P:regulation of DNA-templated transcription"/>
    <property type="evidence" value="ECO:0007669"/>
    <property type="project" value="InterPro"/>
</dbReference>
<keyword evidence="7" id="KW-1185">Reference proteome</keyword>
<keyword evidence="1 3" id="KW-0597">Phosphoprotein</keyword>
<dbReference type="AlphaFoldDB" id="A0A4Q5M422"/>
<evidence type="ECO:0000256" key="3">
    <source>
        <dbReference type="PROSITE-ProRule" id="PRU00169"/>
    </source>
</evidence>
<dbReference type="SMART" id="SM00421">
    <property type="entry name" value="HTH_LUXR"/>
    <property type="match status" value="1"/>
</dbReference>
<comment type="caution">
    <text evidence="6">The sequence shown here is derived from an EMBL/GenBank/DDBJ whole genome shotgun (WGS) entry which is preliminary data.</text>
</comment>
<feature type="domain" description="HTH luxR-type" evidence="4">
    <location>
        <begin position="155"/>
        <end position="218"/>
    </location>
</feature>
<dbReference type="Pfam" id="PF00196">
    <property type="entry name" value="GerE"/>
    <property type="match status" value="1"/>
</dbReference>
<name>A0A4Q5M422_9BACT</name>
<proteinExistence type="predicted"/>
<sequence>MANKIKLMIVDDHAVVRKGIINLLEDEENIEIVGEAPDGVEALEGIKELKPTIVLLDLSMPRMTGFEVAKIISQKYSAVRSIIFSMHNNQEYMVQAVENGAMGYLLKDTSKEEILKALDTVANGNKYFPPTVSAMIIDGLLNHKKNSVATNKKETSAIVSTLSKQEKVILNYIVEGLNSQEISEKLNLSVRTVSNHRANILRKTQVKNTAELVRLAVE</sequence>
<dbReference type="InterPro" id="IPR000792">
    <property type="entry name" value="Tscrpt_reg_LuxR_C"/>
</dbReference>
<dbReference type="InterPro" id="IPR016032">
    <property type="entry name" value="Sig_transdc_resp-reg_C-effctor"/>
</dbReference>
<dbReference type="OrthoDB" id="9797341at2"/>
<evidence type="ECO:0000256" key="1">
    <source>
        <dbReference type="ARBA" id="ARBA00022553"/>
    </source>
</evidence>
<dbReference type="RefSeq" id="WP_130019880.1">
    <property type="nucleotide sequence ID" value="NZ_SEWF01000005.1"/>
</dbReference>
<dbReference type="PROSITE" id="PS50110">
    <property type="entry name" value="RESPONSE_REGULATORY"/>
    <property type="match status" value="1"/>
</dbReference>
<evidence type="ECO:0000313" key="6">
    <source>
        <dbReference type="EMBL" id="RYU96925.1"/>
    </source>
</evidence>
<protein>
    <submittedName>
        <fullName evidence="6">Response regulator transcription factor</fullName>
    </submittedName>
</protein>
<dbReference type="EMBL" id="SEWF01000005">
    <property type="protein sequence ID" value="RYU96925.1"/>
    <property type="molecule type" value="Genomic_DNA"/>
</dbReference>
<dbReference type="InterPro" id="IPR001789">
    <property type="entry name" value="Sig_transdc_resp-reg_receiver"/>
</dbReference>
<dbReference type="InterPro" id="IPR058245">
    <property type="entry name" value="NreC/VraR/RcsB-like_REC"/>
</dbReference>
<reference evidence="6 7" key="1">
    <citation type="submission" date="2019-02" db="EMBL/GenBank/DDBJ databases">
        <title>Bacterial novel species Emticicia sp. 17J42-9 isolated from soil.</title>
        <authorList>
            <person name="Jung H.-Y."/>
        </authorList>
    </citation>
    <scope>NUCLEOTIDE SEQUENCE [LARGE SCALE GENOMIC DNA]</scope>
    <source>
        <strain evidence="6 7">17J42-9</strain>
    </source>
</reference>
<dbReference type="GO" id="GO:0000160">
    <property type="term" value="P:phosphorelay signal transduction system"/>
    <property type="evidence" value="ECO:0007669"/>
    <property type="project" value="InterPro"/>
</dbReference>
<feature type="domain" description="Response regulatory" evidence="5">
    <location>
        <begin position="6"/>
        <end position="122"/>
    </location>
</feature>
<dbReference type="SMART" id="SM00448">
    <property type="entry name" value="REC"/>
    <property type="match status" value="1"/>
</dbReference>
<dbReference type="SUPFAM" id="SSF46894">
    <property type="entry name" value="C-terminal effector domain of the bipartite response regulators"/>
    <property type="match status" value="1"/>
</dbReference>
<evidence type="ECO:0000313" key="7">
    <source>
        <dbReference type="Proteomes" id="UP000293162"/>
    </source>
</evidence>
<gene>
    <name evidence="6" type="ORF">EWM59_05195</name>
</gene>
<dbReference type="PROSITE" id="PS00622">
    <property type="entry name" value="HTH_LUXR_1"/>
    <property type="match status" value="1"/>
</dbReference>